<keyword evidence="6" id="KW-0560">Oxidoreductase</keyword>
<dbReference type="Pfam" id="PF00970">
    <property type="entry name" value="FAD_binding_6"/>
    <property type="match status" value="1"/>
</dbReference>
<organism evidence="6 7">
    <name type="scientific">Kitasatospora cheerisanensis KCTC 2395</name>
    <dbReference type="NCBI Taxonomy" id="1348663"/>
    <lineage>
        <taxon>Bacteria</taxon>
        <taxon>Bacillati</taxon>
        <taxon>Actinomycetota</taxon>
        <taxon>Actinomycetes</taxon>
        <taxon>Kitasatosporales</taxon>
        <taxon>Streptomycetaceae</taxon>
        <taxon>Kitasatospora</taxon>
    </lineage>
</organism>
<dbReference type="eggNOG" id="COG0543">
    <property type="taxonomic scope" value="Bacteria"/>
</dbReference>
<dbReference type="SUPFAM" id="SSF54292">
    <property type="entry name" value="2Fe-2S ferredoxin-like"/>
    <property type="match status" value="1"/>
</dbReference>
<reference evidence="6 7" key="1">
    <citation type="submission" date="2014-05" db="EMBL/GenBank/DDBJ databases">
        <title>Draft Genome Sequence of Kitasatospora cheerisanensis KCTC 2395.</title>
        <authorList>
            <person name="Nam D.H."/>
        </authorList>
    </citation>
    <scope>NUCLEOTIDE SEQUENCE [LARGE SCALE GENOMIC DNA]</scope>
    <source>
        <strain evidence="6 7">KCTC 2395</strain>
    </source>
</reference>
<evidence type="ECO:0000256" key="3">
    <source>
        <dbReference type="ARBA" id="ARBA00023014"/>
    </source>
</evidence>
<evidence type="ECO:0000313" key="7">
    <source>
        <dbReference type="Proteomes" id="UP000027178"/>
    </source>
</evidence>
<dbReference type="PROSITE" id="PS51384">
    <property type="entry name" value="FAD_FR"/>
    <property type="match status" value="1"/>
</dbReference>
<dbReference type="InterPro" id="IPR001433">
    <property type="entry name" value="OxRdtase_FAD/NAD-bd"/>
</dbReference>
<dbReference type="SUPFAM" id="SSF63380">
    <property type="entry name" value="Riboflavin synthase domain-like"/>
    <property type="match status" value="1"/>
</dbReference>
<dbReference type="InterPro" id="IPR001709">
    <property type="entry name" value="Flavoprot_Pyr_Nucl_cyt_Rdtase"/>
</dbReference>
<dbReference type="SUPFAM" id="SSF52343">
    <property type="entry name" value="Ferredoxin reductase-like, C-terminal NADP-linked domain"/>
    <property type="match status" value="1"/>
</dbReference>
<dbReference type="PANTHER" id="PTHR47354:SF5">
    <property type="entry name" value="PROTEIN RFBI"/>
    <property type="match status" value="1"/>
</dbReference>
<dbReference type="InterPro" id="IPR006058">
    <property type="entry name" value="2Fe2S_fd_BS"/>
</dbReference>
<dbReference type="GO" id="GO:0051537">
    <property type="term" value="F:2 iron, 2 sulfur cluster binding"/>
    <property type="evidence" value="ECO:0007669"/>
    <property type="project" value="UniProtKB-KW"/>
</dbReference>
<evidence type="ECO:0000256" key="2">
    <source>
        <dbReference type="ARBA" id="ARBA00022714"/>
    </source>
</evidence>
<keyword evidence="2" id="KW-0408">Iron</keyword>
<dbReference type="Gene3D" id="2.40.30.10">
    <property type="entry name" value="Translation factors"/>
    <property type="match status" value="1"/>
</dbReference>
<dbReference type="eggNOG" id="COG1018">
    <property type="taxonomic scope" value="Bacteria"/>
</dbReference>
<keyword evidence="2" id="KW-0479">Metal-binding</keyword>
<dbReference type="InterPro" id="IPR017927">
    <property type="entry name" value="FAD-bd_FR_type"/>
</dbReference>
<comment type="cofactor">
    <cofactor evidence="1">
        <name>FAD</name>
        <dbReference type="ChEBI" id="CHEBI:57692"/>
    </cofactor>
</comment>
<dbReference type="Proteomes" id="UP000027178">
    <property type="component" value="Unassembled WGS sequence"/>
</dbReference>
<evidence type="ECO:0000259" key="5">
    <source>
        <dbReference type="PROSITE" id="PS51384"/>
    </source>
</evidence>
<accession>A0A066YSY3</accession>
<keyword evidence="3" id="KW-0411">Iron-sulfur</keyword>
<dbReference type="PANTHER" id="PTHR47354">
    <property type="entry name" value="NADH OXIDOREDUCTASE HCR"/>
    <property type="match status" value="1"/>
</dbReference>
<dbReference type="InterPro" id="IPR008333">
    <property type="entry name" value="Cbr1-like_FAD-bd_dom"/>
</dbReference>
<feature type="domain" description="2Fe-2S ferredoxin-type" evidence="4">
    <location>
        <begin position="27"/>
        <end position="122"/>
    </location>
</feature>
<dbReference type="PROSITE" id="PS51085">
    <property type="entry name" value="2FE2S_FER_2"/>
    <property type="match status" value="1"/>
</dbReference>
<evidence type="ECO:0000256" key="1">
    <source>
        <dbReference type="ARBA" id="ARBA00001974"/>
    </source>
</evidence>
<protein>
    <submittedName>
        <fullName evidence="6">Oxidoreductase</fullName>
        <ecNumber evidence="6">1.14.13.25</ecNumber>
    </submittedName>
</protein>
<sequence>MTTNQVTTDQLPTGQAAEAQAAEEQGHRVVLTTSDGARLEVCCPPGTAVLEAAAEAGAALPASCRQGTCGSCHATVTSGGYDLGPHSAQALPPEEREQGGVLLCRTVPRGPLCAELPYPQSRILYGGVPVRAAEVAAVTAVARDTVRLELTLTDSPDCQFDAGQFVELELPGTGVRRAYSLANTGNWDGRMEFFVRVRPGGAFSGPLAERVRPGDPLTVHGPQGAFGLHETGLRPRWLLAGGTGLAPLLAMARQMAEWQDPQPVRLFLGVNTPEEVFGAEELTAVAAELPGFRHQVCVREPDAAWTGPVGTPADLLAEALAGHTGPVPDLYVCGPPPMVDAVRRAAPGCQVFHERFLAS</sequence>
<dbReference type="PROSITE" id="PS00197">
    <property type="entry name" value="2FE2S_FER_1"/>
    <property type="match status" value="1"/>
</dbReference>
<dbReference type="InterPro" id="IPR012675">
    <property type="entry name" value="Beta-grasp_dom_sf"/>
</dbReference>
<dbReference type="HOGENOM" id="CLU_003827_7_0_11"/>
<dbReference type="GO" id="GO:0015049">
    <property type="term" value="F:methane monooxygenase [NAD(P)H] activity"/>
    <property type="evidence" value="ECO:0007669"/>
    <property type="project" value="UniProtKB-EC"/>
</dbReference>
<dbReference type="AlphaFoldDB" id="A0A066YSY3"/>
<dbReference type="InterPro" id="IPR036010">
    <property type="entry name" value="2Fe-2S_ferredoxin-like_sf"/>
</dbReference>
<dbReference type="PRINTS" id="PR00371">
    <property type="entry name" value="FPNCR"/>
</dbReference>
<dbReference type="Gene3D" id="3.40.50.80">
    <property type="entry name" value="Nucleotide-binding domain of ferredoxin-NADP reductase (FNR) module"/>
    <property type="match status" value="1"/>
</dbReference>
<dbReference type="InterPro" id="IPR039261">
    <property type="entry name" value="FNR_nucleotide-bd"/>
</dbReference>
<evidence type="ECO:0000313" key="6">
    <source>
        <dbReference type="EMBL" id="KDN81166.1"/>
    </source>
</evidence>
<dbReference type="InterPro" id="IPR001041">
    <property type="entry name" value="2Fe-2S_ferredoxin-type"/>
</dbReference>
<gene>
    <name evidence="6" type="ORF">KCH_70780</name>
</gene>
<proteinExistence type="predicted"/>
<dbReference type="Pfam" id="PF00111">
    <property type="entry name" value="Fer2"/>
    <property type="match status" value="1"/>
</dbReference>
<comment type="caution">
    <text evidence="6">The sequence shown here is derived from an EMBL/GenBank/DDBJ whole genome shotgun (WGS) entry which is preliminary data.</text>
</comment>
<keyword evidence="2" id="KW-0001">2Fe-2S</keyword>
<dbReference type="InterPro" id="IPR017938">
    <property type="entry name" value="Riboflavin_synthase-like_b-brl"/>
</dbReference>
<dbReference type="CDD" id="cd00207">
    <property type="entry name" value="fer2"/>
    <property type="match status" value="1"/>
</dbReference>
<dbReference type="PRINTS" id="PR00410">
    <property type="entry name" value="PHEHYDRXLASE"/>
</dbReference>
<dbReference type="Pfam" id="PF00175">
    <property type="entry name" value="NAD_binding_1"/>
    <property type="match status" value="1"/>
</dbReference>
<name>A0A066YSY3_9ACTN</name>
<keyword evidence="7" id="KW-1185">Reference proteome</keyword>
<evidence type="ECO:0000259" key="4">
    <source>
        <dbReference type="PROSITE" id="PS51085"/>
    </source>
</evidence>
<dbReference type="EMBL" id="JNBY01000152">
    <property type="protein sequence ID" value="KDN81166.1"/>
    <property type="molecule type" value="Genomic_DNA"/>
</dbReference>
<dbReference type="InterPro" id="IPR050415">
    <property type="entry name" value="MRET"/>
</dbReference>
<feature type="domain" description="FAD-binding FR-type" evidence="5">
    <location>
        <begin position="128"/>
        <end position="229"/>
    </location>
</feature>
<dbReference type="EC" id="1.14.13.25" evidence="6"/>
<dbReference type="PATRIC" id="fig|1348663.4.peg.6847"/>
<dbReference type="Gene3D" id="3.10.20.30">
    <property type="match status" value="1"/>
</dbReference>